<sequence>MLIFRTSVRHNHSLRFTSAEHSSKARLFEKYASDCHSRRTAIEDVTSHHRTYWNRLDLHSEKIISAFSIFTEEGLPPLLPHNSHWACLVSSSSPGFPFQAYPVSCLALDNSPLKLHPVDTPSLWPLSAVDRVLLGFPPYYFRRPATFLRPGAVN</sequence>
<protein>
    <submittedName>
        <fullName evidence="1">Uncharacterized protein</fullName>
    </submittedName>
</protein>
<dbReference type="AlphaFoldDB" id="A0A0D0C2K3"/>
<dbReference type="HOGENOM" id="CLU_1704427_0_0_1"/>
<accession>A0A0D0C2K3</accession>
<reference evidence="1 2" key="1">
    <citation type="submission" date="2014-04" db="EMBL/GenBank/DDBJ databases">
        <title>Evolutionary Origins and Diversification of the Mycorrhizal Mutualists.</title>
        <authorList>
            <consortium name="DOE Joint Genome Institute"/>
            <consortium name="Mycorrhizal Genomics Consortium"/>
            <person name="Kohler A."/>
            <person name="Kuo A."/>
            <person name="Nagy L.G."/>
            <person name="Floudas D."/>
            <person name="Copeland A."/>
            <person name="Barry K.W."/>
            <person name="Cichocki N."/>
            <person name="Veneault-Fourrey C."/>
            <person name="LaButti K."/>
            <person name="Lindquist E.A."/>
            <person name="Lipzen A."/>
            <person name="Lundell T."/>
            <person name="Morin E."/>
            <person name="Murat C."/>
            <person name="Riley R."/>
            <person name="Ohm R."/>
            <person name="Sun H."/>
            <person name="Tunlid A."/>
            <person name="Henrissat B."/>
            <person name="Grigoriev I.V."/>
            <person name="Hibbett D.S."/>
            <person name="Martin F."/>
        </authorList>
    </citation>
    <scope>NUCLEOTIDE SEQUENCE [LARGE SCALE GENOMIC DNA]</scope>
    <source>
        <strain evidence="1 2">FD-317 M1</strain>
    </source>
</reference>
<organism evidence="1 2">
    <name type="scientific">Collybiopsis luxurians FD-317 M1</name>
    <dbReference type="NCBI Taxonomy" id="944289"/>
    <lineage>
        <taxon>Eukaryota</taxon>
        <taxon>Fungi</taxon>
        <taxon>Dikarya</taxon>
        <taxon>Basidiomycota</taxon>
        <taxon>Agaricomycotina</taxon>
        <taxon>Agaricomycetes</taxon>
        <taxon>Agaricomycetidae</taxon>
        <taxon>Agaricales</taxon>
        <taxon>Marasmiineae</taxon>
        <taxon>Omphalotaceae</taxon>
        <taxon>Collybiopsis</taxon>
        <taxon>Collybiopsis luxurians</taxon>
    </lineage>
</organism>
<evidence type="ECO:0000313" key="2">
    <source>
        <dbReference type="Proteomes" id="UP000053593"/>
    </source>
</evidence>
<dbReference type="EMBL" id="KN834767">
    <property type="protein sequence ID" value="KIK62356.1"/>
    <property type="molecule type" value="Genomic_DNA"/>
</dbReference>
<gene>
    <name evidence="1" type="ORF">GYMLUDRAFT_495324</name>
</gene>
<name>A0A0D0C2K3_9AGAR</name>
<dbReference type="Proteomes" id="UP000053593">
    <property type="component" value="Unassembled WGS sequence"/>
</dbReference>
<keyword evidence="2" id="KW-1185">Reference proteome</keyword>
<proteinExistence type="predicted"/>
<evidence type="ECO:0000313" key="1">
    <source>
        <dbReference type="EMBL" id="KIK62356.1"/>
    </source>
</evidence>